<proteinExistence type="predicted"/>
<reference evidence="1 2" key="1">
    <citation type="submission" date="2020-06" db="EMBL/GenBank/DDBJ databases">
        <authorList>
            <person name="Arora M.N."/>
            <person name="Dalling M.T."/>
            <person name="Dawson S.P.M."/>
            <person name="Elia S.N."/>
            <person name="Burke B."/>
            <person name="Shaffer C.D."/>
            <person name="Weston-Hafer K.A."/>
            <person name="Garlena R.A."/>
            <person name="Russell D.A."/>
            <person name="Pope W.H."/>
            <person name="Jacobs-Sera D."/>
            <person name="Hatfull G.F."/>
        </authorList>
    </citation>
    <scope>NUCLEOTIDE SEQUENCE [LARGE SCALE GENOMIC DNA]</scope>
</reference>
<keyword evidence="2" id="KW-1185">Reference proteome</keyword>
<dbReference type="EMBL" id="MT684598">
    <property type="protein sequence ID" value="QNN99289.1"/>
    <property type="molecule type" value="Genomic_DNA"/>
</dbReference>
<dbReference type="KEGG" id="vg:77927512"/>
<sequence>MKLPMFSKALETKVIDGKVYVDLEKLTQLIFDISNETSVAATQLRDPALGIMTIGVSAIGQALDAALEARRESAGLTDQYQPCSRVESHPAHNWMKQRKVYRCKGIDQDD</sequence>
<dbReference type="Proteomes" id="UP000516151">
    <property type="component" value="Segment"/>
</dbReference>
<name>A0A7G9UZ34_9CAUD</name>
<evidence type="ECO:0000313" key="1">
    <source>
        <dbReference type="EMBL" id="QNN99289.1"/>
    </source>
</evidence>
<organism evidence="1 2">
    <name type="scientific">Streptomyces phage Faust</name>
    <dbReference type="NCBI Taxonomy" id="2767565"/>
    <lineage>
        <taxon>Viruses</taxon>
        <taxon>Duplodnaviria</taxon>
        <taxon>Heunggongvirae</taxon>
        <taxon>Uroviricota</taxon>
        <taxon>Caudoviricetes</taxon>
        <taxon>Stanwilliamsviridae</taxon>
        <taxon>Loccivirinae</taxon>
        <taxon>Faustvirus</taxon>
        <taxon>Faustvirus faust</taxon>
    </lineage>
</organism>
<accession>A0A7G9UZ34</accession>
<gene>
    <name evidence="1" type="primary">217</name>
    <name evidence="1" type="ORF">SEA_FAUST_217</name>
</gene>
<evidence type="ECO:0000313" key="2">
    <source>
        <dbReference type="Proteomes" id="UP000516151"/>
    </source>
</evidence>
<protein>
    <submittedName>
        <fullName evidence="1">Uncharacterized protein</fullName>
    </submittedName>
</protein>
<dbReference type="GeneID" id="77927512"/>
<dbReference type="RefSeq" id="YP_010651796.1">
    <property type="nucleotide sequence ID" value="NC_070783.1"/>
</dbReference>